<gene>
    <name evidence="5" type="primary">rifC</name>
    <name evidence="5" type="ORF">OEIGOIKO_08198</name>
</gene>
<dbReference type="EMBL" id="BHZC01000001">
    <property type="protein sequence ID" value="GCD40338.1"/>
    <property type="molecule type" value="Genomic_DNA"/>
</dbReference>
<organism evidence="5 6">
    <name type="scientific">Streptomyces chrestomyceticus JCM 4735</name>
    <dbReference type="NCBI Taxonomy" id="1306181"/>
    <lineage>
        <taxon>Bacteria</taxon>
        <taxon>Bacillati</taxon>
        <taxon>Actinomycetota</taxon>
        <taxon>Actinomycetes</taxon>
        <taxon>Kitasatosporales</taxon>
        <taxon>Streptomycetaceae</taxon>
        <taxon>Streptomyces</taxon>
    </lineage>
</organism>
<evidence type="ECO:0000313" key="6">
    <source>
        <dbReference type="Proteomes" id="UP000287830"/>
    </source>
</evidence>
<dbReference type="InterPro" id="IPR020806">
    <property type="entry name" value="PKS_PP-bd"/>
</dbReference>
<feature type="region of interest" description="Disordered" evidence="3">
    <location>
        <begin position="233"/>
        <end position="342"/>
    </location>
</feature>
<evidence type="ECO:0000256" key="1">
    <source>
        <dbReference type="ARBA" id="ARBA00022450"/>
    </source>
</evidence>
<feature type="compositionally biased region" description="Basic and acidic residues" evidence="3">
    <location>
        <begin position="330"/>
        <end position="342"/>
    </location>
</feature>
<dbReference type="InterPro" id="IPR006162">
    <property type="entry name" value="Ppantetheine_attach_site"/>
</dbReference>
<feature type="compositionally biased region" description="Low complexity" evidence="3">
    <location>
        <begin position="235"/>
        <end position="265"/>
    </location>
</feature>
<keyword evidence="2" id="KW-0597">Phosphoprotein</keyword>
<evidence type="ECO:0000313" key="5">
    <source>
        <dbReference type="EMBL" id="GCD40338.1"/>
    </source>
</evidence>
<accession>A0A7U9L513</accession>
<name>A0A7U9L513_9ACTN</name>
<comment type="caution">
    <text evidence="5">The sequence shown here is derived from an EMBL/GenBank/DDBJ whole genome shotgun (WGS) entry which is preliminary data.</text>
</comment>
<dbReference type="Proteomes" id="UP000287830">
    <property type="component" value="Unassembled WGS sequence"/>
</dbReference>
<evidence type="ECO:0000256" key="3">
    <source>
        <dbReference type="SAM" id="MobiDB-lite"/>
    </source>
</evidence>
<feature type="region of interest" description="Disordered" evidence="3">
    <location>
        <begin position="137"/>
        <end position="156"/>
    </location>
</feature>
<proteinExistence type="predicted"/>
<feature type="compositionally biased region" description="Low complexity" evidence="3">
    <location>
        <begin position="142"/>
        <end position="153"/>
    </location>
</feature>
<keyword evidence="1" id="KW-0596">Phosphopantetheine</keyword>
<feature type="compositionally biased region" description="Basic residues" evidence="3">
    <location>
        <begin position="303"/>
        <end position="329"/>
    </location>
</feature>
<feature type="region of interest" description="Disordered" evidence="3">
    <location>
        <begin position="61"/>
        <end position="105"/>
    </location>
</feature>
<dbReference type="GO" id="GO:0031177">
    <property type="term" value="F:phosphopantetheine binding"/>
    <property type="evidence" value="ECO:0007669"/>
    <property type="project" value="InterPro"/>
</dbReference>
<dbReference type="SMART" id="SM00823">
    <property type="entry name" value="PKS_PP"/>
    <property type="match status" value="1"/>
</dbReference>
<dbReference type="InterPro" id="IPR009081">
    <property type="entry name" value="PP-bd_ACP"/>
</dbReference>
<dbReference type="AlphaFoldDB" id="A0A7U9L513"/>
<dbReference type="PROSITE" id="PS00012">
    <property type="entry name" value="PHOSPHOPANTETHEINE"/>
    <property type="match status" value="1"/>
</dbReference>
<feature type="domain" description="Polyketide synthase-like phosphopantetheine-binding" evidence="4">
    <location>
        <begin position="177"/>
        <end position="237"/>
    </location>
</feature>
<dbReference type="GO" id="GO:0017000">
    <property type="term" value="P:antibiotic biosynthetic process"/>
    <property type="evidence" value="ECO:0007669"/>
    <property type="project" value="UniProtKB-ARBA"/>
</dbReference>
<dbReference type="InterPro" id="IPR036736">
    <property type="entry name" value="ACP-like_sf"/>
</dbReference>
<sequence length="342" mass="37243">MAARTDPGGESGAVRPVLLQRRHLRRSWAGQLRRRQRLPRRGRRAPCASAARRLAGLGHVGTAHRRHGPCDRQGPGPYGPGRDAHPPYGGGATAVRRRGGVRASHARTDALRRRCGGTLRLRTSAAARTRASWPRFALEGPSTANGTAAAGASLTDGQELRRTLAAASPADRRRLLFDRVSRQVAVVLGYEELAGTGERELRDLGLDSLTAVELRNGLMAATGVRLPATVAFDHPASPSSPTSCSPNWSRTTTPRRPPSWRASTTWPGRWRPWTRAPPHAPGSPSASRHCSRSGRTPVARAGPARRRTPGHRGRRRTGAVRLHRRRVRHALTERRTAEELVP</sequence>
<evidence type="ECO:0000259" key="4">
    <source>
        <dbReference type="SMART" id="SM00823"/>
    </source>
</evidence>
<protein>
    <submittedName>
        <fullName evidence="5">Polyketide synthase</fullName>
    </submittedName>
</protein>
<evidence type="ECO:0000256" key="2">
    <source>
        <dbReference type="ARBA" id="ARBA00022553"/>
    </source>
</evidence>
<dbReference type="Pfam" id="PF00550">
    <property type="entry name" value="PP-binding"/>
    <property type="match status" value="1"/>
</dbReference>
<dbReference type="SUPFAM" id="SSF47336">
    <property type="entry name" value="ACP-like"/>
    <property type="match status" value="1"/>
</dbReference>
<reference evidence="5 6" key="1">
    <citation type="submission" date="2018-11" db="EMBL/GenBank/DDBJ databases">
        <title>Whole genome sequence of Streptomyces chrestomyceticus NBRC 13444(T).</title>
        <authorList>
            <person name="Komaki H."/>
            <person name="Tamura T."/>
        </authorList>
    </citation>
    <scope>NUCLEOTIDE SEQUENCE [LARGE SCALE GENOMIC DNA]</scope>
    <source>
        <strain evidence="5 6">NBRC 13444</strain>
    </source>
</reference>
<dbReference type="Gene3D" id="1.10.1200.10">
    <property type="entry name" value="ACP-like"/>
    <property type="match status" value="1"/>
</dbReference>